<keyword evidence="1" id="KW-0436">Ligase</keyword>
<organism evidence="6 7">
    <name type="scientific">Micromonospora qiuiae</name>
    <dbReference type="NCBI Taxonomy" id="502268"/>
    <lineage>
        <taxon>Bacteria</taxon>
        <taxon>Bacillati</taxon>
        <taxon>Actinomycetota</taxon>
        <taxon>Actinomycetes</taxon>
        <taxon>Micromonosporales</taxon>
        <taxon>Micromonosporaceae</taxon>
        <taxon>Micromonospora</taxon>
    </lineage>
</organism>
<dbReference type="Gene3D" id="3.30.470.20">
    <property type="entry name" value="ATP-grasp fold, B domain"/>
    <property type="match status" value="1"/>
</dbReference>
<comment type="caution">
    <text evidence="6">The sequence shown here is derived from an EMBL/GenBank/DDBJ whole genome shotgun (WGS) entry which is preliminary data.</text>
</comment>
<keyword evidence="3 4" id="KW-0067">ATP-binding</keyword>
<feature type="domain" description="ATP-grasp" evidence="5">
    <location>
        <begin position="115"/>
        <end position="313"/>
    </location>
</feature>
<dbReference type="PANTHER" id="PTHR43585:SF2">
    <property type="entry name" value="ATP-GRASP ENZYME FSQD"/>
    <property type="match status" value="1"/>
</dbReference>
<dbReference type="InterPro" id="IPR052032">
    <property type="entry name" value="ATP-dep_AA_Ligase"/>
</dbReference>
<reference evidence="6 7" key="1">
    <citation type="submission" date="2021-01" db="EMBL/GenBank/DDBJ databases">
        <title>Whole genome shotgun sequence of Verrucosispora qiuiae NBRC 106684.</title>
        <authorList>
            <person name="Komaki H."/>
            <person name="Tamura T."/>
        </authorList>
    </citation>
    <scope>NUCLEOTIDE SEQUENCE [LARGE SCALE GENOMIC DNA]</scope>
    <source>
        <strain evidence="6 7">NBRC 106684</strain>
    </source>
</reference>
<keyword evidence="7" id="KW-1185">Reference proteome</keyword>
<dbReference type="NCBIfam" id="NF005543">
    <property type="entry name" value="PRK07206.1"/>
    <property type="match status" value="1"/>
</dbReference>
<evidence type="ECO:0000259" key="5">
    <source>
        <dbReference type="PROSITE" id="PS50975"/>
    </source>
</evidence>
<dbReference type="PANTHER" id="PTHR43585">
    <property type="entry name" value="FUMIPYRROLE BIOSYNTHESIS PROTEIN C"/>
    <property type="match status" value="1"/>
</dbReference>
<proteinExistence type="predicted"/>
<sequence>MNTPSNVVIVDSYAPTRRLAEEFGRSGAGLVRVQSTPEVPAVYRGSFDVNGYLANLVHDGDLAATARAVAAYHPVAVVPGGEVGVELADALAERLGLPGNGVELSPARRDKYLMIETVRRAGLAAARQRLVTEPAEAAEWHRSVGGRIVIKPLRSAAGNGVHFCDHPDQSRRAAERLLGADNVFSQTNTALVAQEYLRGTEYMVNTVSRDGHHRICEIWRTTRIAANGVLDLSDTVYLMPQAGPVQETLGEYAGRVLDALGIRHGPAHIEIKLTGDGPVLVEVGARICGANLPYYAQIAQGGSQLDWTVAAYLRPSWFLENYAKPRPPGLSCAYVGLVSPVSGVLRGYRHLDRIRELESFFEMSVVVQPGQPIRPTVDDVSYPALVVLMHEAEETVLRDANTIRYLDGADMYDVPPEQADGSEN</sequence>
<keyword evidence="2 4" id="KW-0547">Nucleotide-binding</keyword>
<evidence type="ECO:0000256" key="1">
    <source>
        <dbReference type="ARBA" id="ARBA00022598"/>
    </source>
</evidence>
<evidence type="ECO:0000256" key="4">
    <source>
        <dbReference type="PROSITE-ProRule" id="PRU00409"/>
    </source>
</evidence>
<evidence type="ECO:0000313" key="7">
    <source>
        <dbReference type="Proteomes" id="UP000653076"/>
    </source>
</evidence>
<evidence type="ECO:0000256" key="2">
    <source>
        <dbReference type="ARBA" id="ARBA00022741"/>
    </source>
</evidence>
<dbReference type="Proteomes" id="UP000653076">
    <property type="component" value="Unassembled WGS sequence"/>
</dbReference>
<name>A0ABQ4JH43_9ACTN</name>
<accession>A0ABQ4JH43</accession>
<evidence type="ECO:0000256" key="3">
    <source>
        <dbReference type="ARBA" id="ARBA00022840"/>
    </source>
</evidence>
<protein>
    <submittedName>
        <fullName evidence="6">ATP-grasp domain-containing protein</fullName>
    </submittedName>
</protein>
<dbReference type="InterPro" id="IPR011761">
    <property type="entry name" value="ATP-grasp"/>
</dbReference>
<evidence type="ECO:0000313" key="6">
    <source>
        <dbReference type="EMBL" id="GIJ28770.1"/>
    </source>
</evidence>
<dbReference type="Pfam" id="PF13535">
    <property type="entry name" value="ATP-grasp_4"/>
    <property type="match status" value="1"/>
</dbReference>
<dbReference type="SUPFAM" id="SSF56059">
    <property type="entry name" value="Glutathione synthetase ATP-binding domain-like"/>
    <property type="match status" value="1"/>
</dbReference>
<gene>
    <name evidence="6" type="ORF">Vqi01_39320</name>
</gene>
<dbReference type="PROSITE" id="PS50975">
    <property type="entry name" value="ATP_GRASP"/>
    <property type="match status" value="1"/>
</dbReference>
<dbReference type="RefSeq" id="WP_204036276.1">
    <property type="nucleotide sequence ID" value="NZ_BOPC01000054.1"/>
</dbReference>
<dbReference type="EMBL" id="BOPC01000054">
    <property type="protein sequence ID" value="GIJ28770.1"/>
    <property type="molecule type" value="Genomic_DNA"/>
</dbReference>